<evidence type="ECO:0000313" key="1">
    <source>
        <dbReference type="EMBL" id="EMM70778.1"/>
    </source>
</evidence>
<dbReference type="Proteomes" id="UP000012101">
    <property type="component" value="Unassembled WGS sequence"/>
</dbReference>
<evidence type="ECO:0000313" key="2">
    <source>
        <dbReference type="Proteomes" id="UP000012101"/>
    </source>
</evidence>
<gene>
    <name evidence="1" type="ORF">LEP1GSC038_1320</name>
</gene>
<dbReference type="AlphaFoldDB" id="M6FDB2"/>
<reference evidence="1 2" key="1">
    <citation type="submission" date="2013-01" db="EMBL/GenBank/DDBJ databases">
        <authorList>
            <person name="Harkins D.M."/>
            <person name="Durkin A.S."/>
            <person name="Brinkac L.M."/>
            <person name="Haft D.H."/>
            <person name="Selengut J.D."/>
            <person name="Sanka R."/>
            <person name="DePew J."/>
            <person name="Purushe J."/>
            <person name="Hospenthal D.R."/>
            <person name="Murray C.K."/>
            <person name="Pimentel G."/>
            <person name="Wasfy M."/>
            <person name="Vinetz J.M."/>
            <person name="Sutton G.G."/>
            <person name="Nierman W.C."/>
            <person name="Fouts D.E."/>
        </authorList>
    </citation>
    <scope>NUCLEOTIDE SEQUENCE [LARGE SCALE GENOMIC DNA]</scope>
    <source>
        <strain evidence="1 2">2006001855</strain>
    </source>
</reference>
<comment type="caution">
    <text evidence="1">The sequence shown here is derived from an EMBL/GenBank/DDBJ whole genome shotgun (WGS) entry which is preliminary data.</text>
</comment>
<protein>
    <submittedName>
        <fullName evidence="1">Uncharacterized protein</fullName>
    </submittedName>
</protein>
<organism evidence="1 2">
    <name type="scientific">Leptospira weilii str. 2006001855</name>
    <dbReference type="NCBI Taxonomy" id="996804"/>
    <lineage>
        <taxon>Bacteria</taxon>
        <taxon>Pseudomonadati</taxon>
        <taxon>Spirochaetota</taxon>
        <taxon>Spirochaetia</taxon>
        <taxon>Leptospirales</taxon>
        <taxon>Leptospiraceae</taxon>
        <taxon>Leptospira</taxon>
    </lineage>
</organism>
<sequence length="58" mass="7175">MIEYIRLKSLWVSIAFFSFSLQFDDLYEFINSSRSFLNVIANRRFLKEISYHFRIFRV</sequence>
<proteinExistence type="predicted"/>
<name>M6FDB2_9LEPT</name>
<dbReference type="EMBL" id="AFJM02000071">
    <property type="protein sequence ID" value="EMM70778.1"/>
    <property type="molecule type" value="Genomic_DNA"/>
</dbReference>
<accession>M6FDB2</accession>